<proteinExistence type="inferred from homology"/>
<dbReference type="GO" id="GO:0005085">
    <property type="term" value="F:guanyl-nucleotide exchange factor activity"/>
    <property type="evidence" value="ECO:0007669"/>
    <property type="project" value="InterPro"/>
</dbReference>
<feature type="domain" description="DOCKER" evidence="3">
    <location>
        <begin position="1295"/>
        <end position="1685"/>
    </location>
</feature>
<dbReference type="PANTHER" id="PTHR45653">
    <property type="entry name" value="DEDICATOR OF CYTOKINESIS"/>
    <property type="match status" value="1"/>
</dbReference>
<feature type="compositionally biased region" description="Low complexity" evidence="2">
    <location>
        <begin position="1722"/>
        <end position="1739"/>
    </location>
</feature>
<comment type="caution">
    <text evidence="4">The sequence shown here is derived from an EMBL/GenBank/DDBJ whole genome shotgun (WGS) entry which is preliminary data.</text>
</comment>
<dbReference type="Proteomes" id="UP000253472">
    <property type="component" value="Unassembled WGS sequence"/>
</dbReference>
<dbReference type="InterPro" id="IPR026791">
    <property type="entry name" value="DOCK"/>
</dbReference>
<dbReference type="InterPro" id="IPR043162">
    <property type="entry name" value="DOCK_C_lobe_C"/>
</dbReference>
<comment type="similarity">
    <text evidence="1">Belongs to the DOCK family.</text>
</comment>
<gene>
    <name evidence="4" type="ORF">Cantr_02934</name>
</gene>
<keyword evidence="5" id="KW-1185">Reference proteome</keyword>
<dbReference type="GO" id="GO:0005737">
    <property type="term" value="C:cytoplasm"/>
    <property type="evidence" value="ECO:0007669"/>
    <property type="project" value="TreeGrafter"/>
</dbReference>
<organism evidence="4 5">
    <name type="scientific">Candida viswanathii</name>
    <dbReference type="NCBI Taxonomy" id="5486"/>
    <lineage>
        <taxon>Eukaryota</taxon>
        <taxon>Fungi</taxon>
        <taxon>Dikarya</taxon>
        <taxon>Ascomycota</taxon>
        <taxon>Saccharomycotina</taxon>
        <taxon>Pichiomycetes</taxon>
        <taxon>Debaryomycetaceae</taxon>
        <taxon>Candida/Lodderomyces clade</taxon>
        <taxon>Candida</taxon>
    </lineage>
</organism>
<dbReference type="STRING" id="5486.A0A367YLJ5"/>
<evidence type="ECO:0000256" key="2">
    <source>
        <dbReference type="SAM" id="MobiDB-lite"/>
    </source>
</evidence>
<dbReference type="InterPro" id="IPR043161">
    <property type="entry name" value="DOCK_C_lobe_A"/>
</dbReference>
<evidence type="ECO:0000313" key="4">
    <source>
        <dbReference type="EMBL" id="RCK66743.1"/>
    </source>
</evidence>
<dbReference type="Pfam" id="PF25338">
    <property type="entry name" value="C2_DCK_4th"/>
    <property type="match status" value="1"/>
</dbReference>
<dbReference type="EMBL" id="QLNQ01000001">
    <property type="protein sequence ID" value="RCK66743.1"/>
    <property type="molecule type" value="Genomic_DNA"/>
</dbReference>
<dbReference type="CDD" id="cd11684">
    <property type="entry name" value="DHR2_DOCK"/>
    <property type="match status" value="1"/>
</dbReference>
<evidence type="ECO:0000256" key="1">
    <source>
        <dbReference type="PROSITE-ProRule" id="PRU00984"/>
    </source>
</evidence>
<dbReference type="GO" id="GO:0007264">
    <property type="term" value="P:small GTPase-mediated signal transduction"/>
    <property type="evidence" value="ECO:0007669"/>
    <property type="project" value="InterPro"/>
</dbReference>
<dbReference type="InterPro" id="IPR046773">
    <property type="entry name" value="DOCKER_Lobe_C"/>
</dbReference>
<accession>A0A367YLJ5</accession>
<name>A0A367YLJ5_9ASCO</name>
<dbReference type="OrthoDB" id="18896at2759"/>
<sequence length="1758" mass="199883">MTWAPTTSYLKGVVIKPFVPRKKLDLQHNTSLRNIYPGDQVYVFETKDSKWARGYVIPPTIQNDMEVLSIGLNNIDESPVIFPLKYVKIVETIDIIKSGNDAAVDKRMDRSHRPKFPSIDNRQLSTRGQIRYAINELNGLLFISFACGELKVYRKLIELFNKLFDYFMRETHDLFSELECPELKETVTTLLNTIPKICANKELRVRKGGDVLWLAVASKYQYTLARDKTTGELLNLSNSMPSVIACAEEELALTDRKLPDTLKTGEIASKAIDFKDYKNNHIIVDLKKIVGDASTVSSGLHCIFLLIYLRSETRRLTETFVLKVRTMEELQKAQNISSALFRNLPDDYLTGNVYMVVVVSEEVSLLRRKTFSNLKYIKKGISAGIADISQVFSKSNQSNSCYDVAIHLFGAPFGVKKPSKNPFNWGLLVDQLISGDVTGIAVNSTVRKIDATIKLINHEPFGLTTKTKYSKHHSKLAISMIKPMFYDPFTDNNERLYISLGQIHLRKKKDSRDLYSFEISAPNNESIKFSQGTTQREKRIWQFVAVTGNESVGETVRIDNISLRNKDKKLPIDDFLQLTVYVNGILAGQGNLHYKSGSKLVEYSKKPHAVQIISTSKGNPIAEIEVSSVYVGKLYNSEVTIDNILEYESLYRSGTAGVDGLTDSLVSFKKLKKKHLVKHFPELLTSLFGIVIISGSPNDSEILLELQDNTFKAIVFLLNNVFGNPNQYGHFLKCFQDVFVNQPRIAVFIWTKLSEIYSRGETIWDSYAKSVSKVQDILIRFATKSIQGSWEFEEYNDAVLHSYKAMAHFLSIKSSLLVEDQVKLLSIVDFILTHSLYFDKRVVLNWYETFIDAVRLRTFGDLEKLMEKQEEDIQVAKLLLILRILGTDLVRDRDTRATVLLKSVEWASEVFQNVIHADSCRLACSILNMCCIIIFELLIEGESDIVEVCLFLFKLLPGLSKSFLKYSHDYKPVRRKTFTQLFPTTYPFEEFPIENFHNGDCFSEALIEIAIVLGFIARIDKEVAVESNSHTVHLAEFFSRDDMYTIIVAINEILRCEYFESSRWLSLEATLAENCLCVLELLSPVIFQKYITDTTLDVHLCGEFISALLKLGVLDTVALERLPILAKAACTAITSGIGERVELLIDKIWGHLGYDADKKEIEASLSTLVLDYDLIHNVVLYTLKCTRSRKVGSKLLISIMIHYNQIEVERQCIISLFDIYCNGLYEPSECDEMGFINNLKERSINQPQNNKSVLFEFIAYLSRFIKILNRLIRIPDTLEFSEDKVVYKIQALLYLVNVGEPEPLRDFITDLYRSTIKKEDFVQAGLYLEILASTFPWDHHGYAPVSTMPVLPMQTNFERREALLELSAEHYIKAQNLLKAIDVYNYMLTAYKSETYDLLKLSHLHGKLSLRYMELEYQDSIQHTYCRVVFYGNGFPEILRGKERIYEGQAFEHFTSVQQKILAKFPGSVLYNDDGSDTKGLTGKYLDISLVYPNKNEVVGSEKRSFTILKKVPGSSSIFDLWTEETTYETKSPFPTLMSFSDITSYKVIKLSPLDNSIRTIKAKVKELLRLEGAILRSTSESNTKSLFLDLSRELAGTVDSPINGGVGQYRLFIEYIGVTNNNNQASKIHLLKHEFEELAIILKRCLDLHGKIVPHSMRPSHDALVELYQKNFNDTIEAAYSSSKEEETDTTSTVSSTNAISVGLRRSHSMGTLPEPKLAKSTTSTSGSTSTSYTSGRSSFLSHSLSLKRKFKWKKSV</sequence>
<dbReference type="InterPro" id="IPR057500">
    <property type="entry name" value="C2_DCK1_4th"/>
</dbReference>
<feature type="region of interest" description="Disordered" evidence="2">
    <location>
        <begin position="1681"/>
        <end position="1739"/>
    </location>
</feature>
<dbReference type="Pfam" id="PF20421">
    <property type="entry name" value="DHR-2_Lobe_C"/>
    <property type="match status" value="1"/>
</dbReference>
<dbReference type="GO" id="GO:0031267">
    <property type="term" value="F:small GTPase binding"/>
    <property type="evidence" value="ECO:0007669"/>
    <property type="project" value="TreeGrafter"/>
</dbReference>
<dbReference type="PANTHER" id="PTHR45653:SF10">
    <property type="entry name" value="MYOBLAST CITY, ISOFORM B"/>
    <property type="match status" value="1"/>
</dbReference>
<evidence type="ECO:0000259" key="3">
    <source>
        <dbReference type="PROSITE" id="PS51651"/>
    </source>
</evidence>
<dbReference type="GO" id="GO:0005886">
    <property type="term" value="C:plasma membrane"/>
    <property type="evidence" value="ECO:0007669"/>
    <property type="project" value="TreeGrafter"/>
</dbReference>
<dbReference type="Gene3D" id="1.25.40.410">
    <property type="match status" value="1"/>
</dbReference>
<dbReference type="PROSITE" id="PS51651">
    <property type="entry name" value="DOCKER"/>
    <property type="match status" value="1"/>
</dbReference>
<protein>
    <recommendedName>
        <fullName evidence="3">DOCKER domain-containing protein</fullName>
    </recommendedName>
</protein>
<reference evidence="4 5" key="1">
    <citation type="submission" date="2018-06" db="EMBL/GenBank/DDBJ databases">
        <title>Whole genome sequencing of Candida tropicalis (genome annotated by CSBL at Korea University).</title>
        <authorList>
            <person name="Ahn J."/>
        </authorList>
    </citation>
    <scope>NUCLEOTIDE SEQUENCE [LARGE SCALE GENOMIC DNA]</scope>
    <source>
        <strain evidence="4 5">ATCC 20962</strain>
    </source>
</reference>
<evidence type="ECO:0000313" key="5">
    <source>
        <dbReference type="Proteomes" id="UP000253472"/>
    </source>
</evidence>
<dbReference type="InterPro" id="IPR027357">
    <property type="entry name" value="DOCKER_dom"/>
</dbReference>
<dbReference type="Gene3D" id="1.20.58.740">
    <property type="match status" value="1"/>
</dbReference>